<reference evidence="7 8" key="1">
    <citation type="submission" date="2023-03" db="EMBL/GenBank/DDBJ databases">
        <title>Genome sequence of Lichtheimia ornata CBS 291.66.</title>
        <authorList>
            <person name="Mohabir J.T."/>
            <person name="Shea T.P."/>
            <person name="Kurbessoian T."/>
            <person name="Berby B."/>
            <person name="Fontaine J."/>
            <person name="Livny J."/>
            <person name="Gnirke A."/>
            <person name="Stajich J.E."/>
            <person name="Cuomo C.A."/>
        </authorList>
    </citation>
    <scope>NUCLEOTIDE SEQUENCE [LARGE SCALE GENOMIC DNA]</scope>
    <source>
        <strain evidence="7">CBS 291.66</strain>
    </source>
</reference>
<protein>
    <recommendedName>
        <fullName evidence="6">SP-RING-type domain-containing protein</fullName>
    </recommendedName>
</protein>
<dbReference type="GO" id="GO:0008270">
    <property type="term" value="F:zinc ion binding"/>
    <property type="evidence" value="ECO:0007669"/>
    <property type="project" value="UniProtKB-KW"/>
</dbReference>
<keyword evidence="2 4" id="KW-0863">Zinc-finger</keyword>
<feature type="region of interest" description="Disordered" evidence="5">
    <location>
        <begin position="479"/>
        <end position="514"/>
    </location>
</feature>
<dbReference type="GO" id="GO:0016925">
    <property type="term" value="P:protein sumoylation"/>
    <property type="evidence" value="ECO:0007669"/>
    <property type="project" value="TreeGrafter"/>
</dbReference>
<dbReference type="Proteomes" id="UP001234581">
    <property type="component" value="Unassembled WGS sequence"/>
</dbReference>
<dbReference type="RefSeq" id="XP_058343024.1">
    <property type="nucleotide sequence ID" value="XM_058486150.1"/>
</dbReference>
<evidence type="ECO:0000313" key="7">
    <source>
        <dbReference type="EMBL" id="KAJ8658111.1"/>
    </source>
</evidence>
<dbReference type="AlphaFoldDB" id="A0AAD7V3W9"/>
<dbReference type="Pfam" id="PF02891">
    <property type="entry name" value="zf-MIZ"/>
    <property type="match status" value="1"/>
</dbReference>
<name>A0AAD7V3W9_9FUNG</name>
<feature type="domain" description="SP-RING-type" evidence="6">
    <location>
        <begin position="381"/>
        <end position="463"/>
    </location>
</feature>
<dbReference type="GO" id="GO:0000785">
    <property type="term" value="C:chromatin"/>
    <property type="evidence" value="ECO:0007669"/>
    <property type="project" value="TreeGrafter"/>
</dbReference>
<evidence type="ECO:0000256" key="5">
    <source>
        <dbReference type="SAM" id="MobiDB-lite"/>
    </source>
</evidence>
<dbReference type="GeneID" id="83213529"/>
<dbReference type="PROSITE" id="PS51044">
    <property type="entry name" value="ZF_SP_RING"/>
    <property type="match status" value="1"/>
</dbReference>
<feature type="compositionally biased region" description="Gly residues" evidence="5">
    <location>
        <begin position="362"/>
        <end position="371"/>
    </location>
</feature>
<proteinExistence type="predicted"/>
<evidence type="ECO:0000259" key="6">
    <source>
        <dbReference type="PROSITE" id="PS51044"/>
    </source>
</evidence>
<accession>A0AAD7V3W9</accession>
<dbReference type="PANTHER" id="PTHR10782:SF4">
    <property type="entry name" value="TONALLI, ISOFORM E"/>
    <property type="match status" value="1"/>
</dbReference>
<organism evidence="7 8">
    <name type="scientific">Lichtheimia ornata</name>
    <dbReference type="NCBI Taxonomy" id="688661"/>
    <lineage>
        <taxon>Eukaryota</taxon>
        <taxon>Fungi</taxon>
        <taxon>Fungi incertae sedis</taxon>
        <taxon>Mucoromycota</taxon>
        <taxon>Mucoromycotina</taxon>
        <taxon>Mucoromycetes</taxon>
        <taxon>Mucorales</taxon>
        <taxon>Lichtheimiaceae</taxon>
        <taxon>Lichtheimia</taxon>
    </lineage>
</organism>
<evidence type="ECO:0000256" key="4">
    <source>
        <dbReference type="PROSITE-ProRule" id="PRU00452"/>
    </source>
</evidence>
<dbReference type="PANTHER" id="PTHR10782">
    <property type="entry name" value="ZINC FINGER MIZ DOMAIN-CONTAINING PROTEIN"/>
    <property type="match status" value="1"/>
</dbReference>
<keyword evidence="1" id="KW-0479">Metal-binding</keyword>
<feature type="region of interest" description="Disordered" evidence="5">
    <location>
        <begin position="357"/>
        <end position="377"/>
    </location>
</feature>
<evidence type="ECO:0000256" key="2">
    <source>
        <dbReference type="ARBA" id="ARBA00022771"/>
    </source>
</evidence>
<evidence type="ECO:0000313" key="8">
    <source>
        <dbReference type="Proteomes" id="UP001234581"/>
    </source>
</evidence>
<dbReference type="GO" id="GO:0061665">
    <property type="term" value="F:SUMO ligase activity"/>
    <property type="evidence" value="ECO:0007669"/>
    <property type="project" value="TreeGrafter"/>
</dbReference>
<gene>
    <name evidence="7" type="ORF">O0I10_006118</name>
</gene>
<sequence length="514" mass="58617">MQSSSILNRGLLLQTTGNRKRTKTDWTSFRTRKWRSTPLILTIDQVRHIGKDIGLSTLRKADEHFKDPANVFLMPKPKLVVLYNYMLDLGIATSKTMVRMKQAELARVVVDLLYPGFPVWRARDRAERLFRESHPVRSGLAYDLVPTTDALERDQELLRVPVSPLEEDMHELCLSIPVKPLQDYAKKRVKRKADDKDIRLHLYLWLSKWMAWHPDLTYFSVDSHGKGQWSKDDQELVKQGYRHIDITDKVDWHSVLEKSTEKSTIDIKCDCEAHIKELSVCTVWCKSPLELTGQLYLQSASTQAVRIMENTPRQQQPAIQRQMMDLLPSPYASKSDIQQLQAIFDSCFTSMGCSNTQSSSSSGGGGGGASGNGYNDKNDEEEEELILGDQSISLLDPMLLSRLQYPARGIYCTHASCFDARVFFLCQLSRRVWKCYICNVQYKSIQDLYIDHEMAQALSTYPEDERLVLRNGILMPADPSFSRSDSTNATPSVPTPSVVLDDDDTHSIKKQRIS</sequence>
<dbReference type="Gene3D" id="3.30.40.10">
    <property type="entry name" value="Zinc/RING finger domain, C3HC4 (zinc finger)"/>
    <property type="match status" value="1"/>
</dbReference>
<evidence type="ECO:0000256" key="3">
    <source>
        <dbReference type="ARBA" id="ARBA00022833"/>
    </source>
</evidence>
<dbReference type="InterPro" id="IPR013083">
    <property type="entry name" value="Znf_RING/FYVE/PHD"/>
</dbReference>
<keyword evidence="3" id="KW-0862">Zinc</keyword>
<feature type="compositionally biased region" description="Polar residues" evidence="5">
    <location>
        <begin position="481"/>
        <end position="492"/>
    </location>
</feature>
<dbReference type="InterPro" id="IPR004181">
    <property type="entry name" value="Znf_MIZ"/>
</dbReference>
<evidence type="ECO:0000256" key="1">
    <source>
        <dbReference type="ARBA" id="ARBA00022723"/>
    </source>
</evidence>
<dbReference type="EMBL" id="JARTCD010000026">
    <property type="protein sequence ID" value="KAJ8658111.1"/>
    <property type="molecule type" value="Genomic_DNA"/>
</dbReference>
<comment type="caution">
    <text evidence="7">The sequence shown here is derived from an EMBL/GenBank/DDBJ whole genome shotgun (WGS) entry which is preliminary data.</text>
</comment>
<keyword evidence="8" id="KW-1185">Reference proteome</keyword>